<keyword evidence="4" id="KW-1185">Reference proteome</keyword>
<dbReference type="Pfam" id="PF13202">
    <property type="entry name" value="EF-hand_5"/>
    <property type="match status" value="1"/>
</dbReference>
<dbReference type="InterPro" id="IPR002048">
    <property type="entry name" value="EF_hand_dom"/>
</dbReference>
<proteinExistence type="predicted"/>
<reference evidence="3 4" key="1">
    <citation type="submission" date="2020-11" db="EMBL/GenBank/DDBJ databases">
        <title>Algicoccus daihaiensis sp.nov., isolated from Daihai Lake in Inner Mongolia.</title>
        <authorList>
            <person name="Kai J."/>
        </authorList>
    </citation>
    <scope>NUCLEOTIDE SEQUENCE [LARGE SCALE GENOMIC DNA]</scope>
    <source>
        <strain evidence="4">f23</strain>
    </source>
</reference>
<evidence type="ECO:0000259" key="2">
    <source>
        <dbReference type="PROSITE" id="PS50222"/>
    </source>
</evidence>
<sequence length="95" mass="9983">MTNPLIAISSAVILASTVPLAALAQSNANLPATPANDAEVAARFKAADKNGDGKVTKEEAEASLPRVALAWEKIDIDKKGYITLEQLQLIAANNR</sequence>
<feature type="signal peptide" evidence="1">
    <location>
        <begin position="1"/>
        <end position="24"/>
    </location>
</feature>
<evidence type="ECO:0000313" key="3">
    <source>
        <dbReference type="EMBL" id="UOD50093.1"/>
    </source>
</evidence>
<dbReference type="Proteomes" id="UP000831607">
    <property type="component" value="Chromosome"/>
</dbReference>
<organism evidence="3 4">
    <name type="scientific">Orrella daihaiensis</name>
    <dbReference type="NCBI Taxonomy" id="2782176"/>
    <lineage>
        <taxon>Bacteria</taxon>
        <taxon>Pseudomonadati</taxon>
        <taxon>Pseudomonadota</taxon>
        <taxon>Betaproteobacteria</taxon>
        <taxon>Burkholderiales</taxon>
        <taxon>Alcaligenaceae</taxon>
        <taxon>Orrella</taxon>
    </lineage>
</organism>
<accession>A0ABY4AJ38</accession>
<gene>
    <name evidence="3" type="ORF">DHf2319_11725</name>
</gene>
<feature type="domain" description="EF-hand" evidence="2">
    <location>
        <begin position="35"/>
        <end position="70"/>
    </location>
</feature>
<evidence type="ECO:0000313" key="4">
    <source>
        <dbReference type="Proteomes" id="UP000831607"/>
    </source>
</evidence>
<keyword evidence="1" id="KW-0732">Signal</keyword>
<dbReference type="Gene3D" id="1.10.238.10">
    <property type="entry name" value="EF-hand"/>
    <property type="match status" value="1"/>
</dbReference>
<name>A0ABY4AJ38_9BURK</name>
<dbReference type="SUPFAM" id="SSF47473">
    <property type="entry name" value="EF-hand"/>
    <property type="match status" value="1"/>
</dbReference>
<evidence type="ECO:0000256" key="1">
    <source>
        <dbReference type="SAM" id="SignalP"/>
    </source>
</evidence>
<dbReference type="PROSITE" id="PS50222">
    <property type="entry name" value="EF_HAND_2"/>
    <property type="match status" value="1"/>
</dbReference>
<dbReference type="InterPro" id="IPR011992">
    <property type="entry name" value="EF-hand-dom_pair"/>
</dbReference>
<dbReference type="EMBL" id="CP063982">
    <property type="protein sequence ID" value="UOD50093.1"/>
    <property type="molecule type" value="Genomic_DNA"/>
</dbReference>
<dbReference type="RefSeq" id="WP_243478490.1">
    <property type="nucleotide sequence ID" value="NZ_CP063982.1"/>
</dbReference>
<protein>
    <submittedName>
        <fullName evidence="3">EF-hand domain-containing protein</fullName>
    </submittedName>
</protein>
<feature type="chain" id="PRO_5046603789" evidence="1">
    <location>
        <begin position="25"/>
        <end position="95"/>
    </location>
</feature>